<accession>A0A7K1UJ35</accession>
<dbReference type="PROSITE" id="PS51736">
    <property type="entry name" value="RECOMBINASES_3"/>
    <property type="match status" value="1"/>
</dbReference>
<dbReference type="InterPro" id="IPR025827">
    <property type="entry name" value="Zn_ribbon_recom_dom"/>
</dbReference>
<dbReference type="Pfam" id="PF13408">
    <property type="entry name" value="Zn_ribbon_recom"/>
    <property type="match status" value="1"/>
</dbReference>
<dbReference type="AlphaFoldDB" id="A0A7K1UJ35"/>
<dbReference type="Gene3D" id="3.90.1750.20">
    <property type="entry name" value="Putative Large Serine Recombinase, Chain B, Domain 2"/>
    <property type="match status" value="1"/>
</dbReference>
<dbReference type="Pfam" id="PF07508">
    <property type="entry name" value="Recombinase"/>
    <property type="match status" value="1"/>
</dbReference>
<dbReference type="SUPFAM" id="SSF53041">
    <property type="entry name" value="Resolvase-like"/>
    <property type="match status" value="1"/>
</dbReference>
<keyword evidence="6" id="KW-1185">Reference proteome</keyword>
<dbReference type="GO" id="GO:0000150">
    <property type="term" value="F:DNA strand exchange activity"/>
    <property type="evidence" value="ECO:0007669"/>
    <property type="project" value="InterPro"/>
</dbReference>
<feature type="region of interest" description="Disordered" evidence="2">
    <location>
        <begin position="1"/>
        <end position="42"/>
    </location>
</feature>
<evidence type="ECO:0000259" key="4">
    <source>
        <dbReference type="PROSITE" id="PS51737"/>
    </source>
</evidence>
<feature type="region of interest" description="Disordered" evidence="2">
    <location>
        <begin position="516"/>
        <end position="537"/>
    </location>
</feature>
<dbReference type="PROSITE" id="PS51737">
    <property type="entry name" value="RECOMBINASE_DNA_BIND"/>
    <property type="match status" value="1"/>
</dbReference>
<dbReference type="InterPro" id="IPR006119">
    <property type="entry name" value="Resolv_N"/>
</dbReference>
<feature type="domain" description="Recombinase" evidence="4">
    <location>
        <begin position="178"/>
        <end position="297"/>
    </location>
</feature>
<dbReference type="InterPro" id="IPR011109">
    <property type="entry name" value="DNA_bind_recombinase_dom"/>
</dbReference>
<proteinExistence type="predicted"/>
<comment type="caution">
    <text evidence="5">The sequence shown here is derived from an EMBL/GenBank/DDBJ whole genome shotgun (WGS) entry which is preliminary data.</text>
</comment>
<evidence type="ECO:0000256" key="2">
    <source>
        <dbReference type="SAM" id="MobiDB-lite"/>
    </source>
</evidence>
<keyword evidence="1" id="KW-0175">Coiled coil</keyword>
<dbReference type="SMART" id="SM00857">
    <property type="entry name" value="Resolvase"/>
    <property type="match status" value="1"/>
</dbReference>
<dbReference type="GO" id="GO:0003677">
    <property type="term" value="F:DNA binding"/>
    <property type="evidence" value="ECO:0007669"/>
    <property type="project" value="InterPro"/>
</dbReference>
<dbReference type="Proteomes" id="UP000460157">
    <property type="component" value="Unassembled WGS sequence"/>
</dbReference>
<feature type="compositionally biased region" description="Polar residues" evidence="2">
    <location>
        <begin position="517"/>
        <end position="537"/>
    </location>
</feature>
<dbReference type="InterPro" id="IPR038109">
    <property type="entry name" value="DNA_bind_recomb_sf"/>
</dbReference>
<gene>
    <name evidence="5" type="ORF">GNZ21_09030</name>
</gene>
<dbReference type="EMBL" id="WRPM01000067">
    <property type="protein sequence ID" value="MVT26495.1"/>
    <property type="molecule type" value="Genomic_DNA"/>
</dbReference>
<dbReference type="Pfam" id="PF00239">
    <property type="entry name" value="Resolvase"/>
    <property type="match status" value="1"/>
</dbReference>
<feature type="coiled-coil region" evidence="1">
    <location>
        <begin position="392"/>
        <end position="419"/>
    </location>
</feature>
<reference evidence="5 6" key="1">
    <citation type="submission" date="2019-12" db="EMBL/GenBank/DDBJ databases">
        <title>Nesterenkonia muleiensis sp. nov., a novel actinobacterium isolated from sap of Populus euphratica.</title>
        <authorList>
            <person name="Wang R."/>
        </authorList>
    </citation>
    <scope>NUCLEOTIDE SEQUENCE [LARGE SCALE GENOMIC DNA]</scope>
    <source>
        <strain evidence="5 6">F10</strain>
    </source>
</reference>
<organism evidence="5 6">
    <name type="scientific">Nesterenkonia alkaliphila</name>
    <dbReference type="NCBI Taxonomy" id="1463631"/>
    <lineage>
        <taxon>Bacteria</taxon>
        <taxon>Bacillati</taxon>
        <taxon>Actinomycetota</taxon>
        <taxon>Actinomycetes</taxon>
        <taxon>Micrococcales</taxon>
        <taxon>Micrococcaceae</taxon>
        <taxon>Nesterenkonia</taxon>
    </lineage>
</organism>
<evidence type="ECO:0000313" key="5">
    <source>
        <dbReference type="EMBL" id="MVT26495.1"/>
    </source>
</evidence>
<sequence length="537" mass="60102">MTEEPRPTTTEAEHAAPSVTAVTYQRVSTKEQAAKGGRDEGFSIPAQREANARKAEALGARIVAEFVDAGESARSADRPDLQRMLDYLATHQVTYCIVHKVDRLARNRLDDVEIHRRLVEAGVTLVSATENIDETPSGMLLHGIMSSIAEFYSKNLASEVTKGLTQKVASGGTPMRAPIGYLNVRKRDEQGREYRTVEVDQERAHLIRWVFTAYATGDYSVTDLLAEVTSRGLTTVATPKRASGPVGRSTFFKLLRNPYYVGQVRYKGAVHPGSHEPLIDVETWHQVQTLLEARGTASERRRKHEHYLKGTLYCGTCESRLQLDYAKNKQGIRYAYYVCSGRATGRKNCTRKAVPVGVAEKLVEDCYQEIGISEQTYTTLAEQVDAAFDERLASRSQALAELTVNRKRLEAESEKLLAAHFADAIDLDTLKRHQDRIRIGLADIDRRLANEHGQHEGPRKHIGTALRLLVDCGRVYARTDDHGRRLANQTFYDRIEISEDERATIRLAEPFAALTPEPTSTDVRCSSTSSWVERTTQ</sequence>
<dbReference type="InterPro" id="IPR036162">
    <property type="entry name" value="Resolvase-like_N_sf"/>
</dbReference>
<dbReference type="CDD" id="cd00338">
    <property type="entry name" value="Ser_Recombinase"/>
    <property type="match status" value="1"/>
</dbReference>
<name>A0A7K1UJ35_9MICC</name>
<protein>
    <submittedName>
        <fullName evidence="5">Recombinase family protein</fullName>
    </submittedName>
</protein>
<dbReference type="InterPro" id="IPR050639">
    <property type="entry name" value="SSR_resolvase"/>
</dbReference>
<evidence type="ECO:0000259" key="3">
    <source>
        <dbReference type="PROSITE" id="PS51736"/>
    </source>
</evidence>
<dbReference type="PANTHER" id="PTHR30461:SF23">
    <property type="entry name" value="DNA RECOMBINASE-RELATED"/>
    <property type="match status" value="1"/>
</dbReference>
<evidence type="ECO:0000313" key="6">
    <source>
        <dbReference type="Proteomes" id="UP000460157"/>
    </source>
</evidence>
<dbReference type="Gene3D" id="3.40.50.1390">
    <property type="entry name" value="Resolvase, N-terminal catalytic domain"/>
    <property type="match status" value="1"/>
</dbReference>
<feature type="compositionally biased region" description="Basic and acidic residues" evidence="2">
    <location>
        <begin position="28"/>
        <end position="41"/>
    </location>
</feature>
<evidence type="ECO:0000256" key="1">
    <source>
        <dbReference type="SAM" id="Coils"/>
    </source>
</evidence>
<feature type="domain" description="Resolvase/invertase-type recombinase catalytic" evidence="3">
    <location>
        <begin position="20"/>
        <end position="171"/>
    </location>
</feature>
<dbReference type="PANTHER" id="PTHR30461">
    <property type="entry name" value="DNA-INVERTASE FROM LAMBDOID PROPHAGE"/>
    <property type="match status" value="1"/>
</dbReference>
<feature type="compositionally biased region" description="Basic and acidic residues" evidence="2">
    <location>
        <begin position="1"/>
        <end position="14"/>
    </location>
</feature>